<evidence type="ECO:0000256" key="2">
    <source>
        <dbReference type="ARBA" id="ARBA00022695"/>
    </source>
</evidence>
<dbReference type="PANTHER" id="PTHR43584">
    <property type="entry name" value="NUCLEOTIDYL TRANSFERASE"/>
    <property type="match status" value="1"/>
</dbReference>
<dbReference type="InterPro" id="IPR050065">
    <property type="entry name" value="GlmU-like"/>
</dbReference>
<dbReference type="InterPro" id="IPR005835">
    <property type="entry name" value="NTP_transferase_dom"/>
</dbReference>
<reference evidence="4" key="1">
    <citation type="submission" date="2015-04" db="EMBL/GenBank/DDBJ databases">
        <authorList>
            <person name="Syromyatnikov M.Y."/>
            <person name="Popov V.N."/>
        </authorList>
    </citation>
    <scope>NUCLEOTIDE SEQUENCE</scope>
    <source>
        <strain evidence="4">MO-1</strain>
    </source>
</reference>
<dbReference type="GO" id="GO:0019134">
    <property type="term" value="F:glucosamine-1-phosphate N-acetyltransferase activity"/>
    <property type="evidence" value="ECO:0007669"/>
    <property type="project" value="UniProtKB-EC"/>
</dbReference>
<dbReference type="SUPFAM" id="SSF53448">
    <property type="entry name" value="Nucleotide-diphospho-sugar transferases"/>
    <property type="match status" value="1"/>
</dbReference>
<dbReference type="InterPro" id="IPR029044">
    <property type="entry name" value="Nucleotide-diphossugar_trans"/>
</dbReference>
<name>A0A1S7LG71_MAGMO</name>
<protein>
    <submittedName>
        <fullName evidence="4">Putative glucosamine-1-phosphate N-acetyltransferase</fullName>
        <ecNumber evidence="4">2.3.1.157</ecNumber>
    </submittedName>
</protein>
<dbReference type="AlphaFoldDB" id="A0A1S7LG71"/>
<dbReference type="EC" id="2.3.1.157" evidence="4"/>
<dbReference type="Gene3D" id="3.90.550.10">
    <property type="entry name" value="Spore Coat Polysaccharide Biosynthesis Protein SpsA, Chain A"/>
    <property type="match status" value="1"/>
</dbReference>
<dbReference type="GO" id="GO:0016779">
    <property type="term" value="F:nucleotidyltransferase activity"/>
    <property type="evidence" value="ECO:0007669"/>
    <property type="project" value="UniProtKB-KW"/>
</dbReference>
<keyword evidence="4" id="KW-0012">Acyltransferase</keyword>
<keyword evidence="1 4" id="KW-0808">Transferase</keyword>
<sequence>MKPSMPAMILAAGKGTRLPSWTNHTPKPLVPVAGEPVIFRTLQQLAAAGFERVVINTHHLAEQLHQQVGDGQKWGVKVQWSPEALLLETGGGVRQALSLLDEAQFLVINGDILWQLDLGPLLSGFDGATMDGLLGLVANPADGRGDFVRGADGRLARGRGAAGSLTYSGIQILSQQAVARYPIEPFSLNRLYDDAMAAGRLQGVVLNGFWADMGTPQRLADAERVLRENMV</sequence>
<keyword evidence="2" id="KW-0548">Nucleotidyltransferase</keyword>
<dbReference type="CDD" id="cd06422">
    <property type="entry name" value="NTP_transferase_like_1"/>
    <property type="match status" value="1"/>
</dbReference>
<proteinExistence type="predicted"/>
<feature type="domain" description="Nucleotidyl transferase" evidence="3">
    <location>
        <begin position="7"/>
        <end position="130"/>
    </location>
</feature>
<evidence type="ECO:0000256" key="1">
    <source>
        <dbReference type="ARBA" id="ARBA00022679"/>
    </source>
</evidence>
<gene>
    <name evidence="4" type="ORF">MAGMO_0592</name>
</gene>
<dbReference type="Pfam" id="PF00483">
    <property type="entry name" value="NTP_transferase"/>
    <property type="match status" value="1"/>
</dbReference>
<evidence type="ECO:0000313" key="4">
    <source>
        <dbReference type="EMBL" id="CRH04796.1"/>
    </source>
</evidence>
<organism evidence="4">
    <name type="scientific">Magnetococcus massalia (strain MO-1)</name>
    <dbReference type="NCBI Taxonomy" id="451514"/>
    <lineage>
        <taxon>Bacteria</taxon>
        <taxon>Pseudomonadati</taxon>
        <taxon>Pseudomonadota</taxon>
        <taxon>Magnetococcia</taxon>
        <taxon>Magnetococcales</taxon>
        <taxon>Magnetococcaceae</taxon>
        <taxon>Magnetococcus</taxon>
    </lineage>
</organism>
<dbReference type="PANTHER" id="PTHR43584:SF8">
    <property type="entry name" value="N-ACETYLMURAMATE ALPHA-1-PHOSPHATE URIDYLYLTRANSFERASE"/>
    <property type="match status" value="1"/>
</dbReference>
<evidence type="ECO:0000259" key="3">
    <source>
        <dbReference type="Pfam" id="PF00483"/>
    </source>
</evidence>
<dbReference type="EMBL" id="LO017727">
    <property type="protein sequence ID" value="CRH04796.1"/>
    <property type="molecule type" value="Genomic_DNA"/>
</dbReference>
<accession>A0A1S7LG71</accession>